<evidence type="ECO:0000256" key="1">
    <source>
        <dbReference type="SAM" id="MobiDB-lite"/>
    </source>
</evidence>
<dbReference type="Proteomes" id="UP001501444">
    <property type="component" value="Unassembled WGS sequence"/>
</dbReference>
<keyword evidence="3" id="KW-1185">Reference proteome</keyword>
<protein>
    <submittedName>
        <fullName evidence="2">Uncharacterized protein</fullName>
    </submittedName>
</protein>
<evidence type="ECO:0000313" key="2">
    <source>
        <dbReference type="EMBL" id="GAA2329891.1"/>
    </source>
</evidence>
<sequence length="77" mass="8398">MKAIRLDVAWASASQSRVTERLCGRLAVVDPATVFDLAADGCRVLTTRAELQDPATRSPPHWPVWQRGPGRLGTASR</sequence>
<dbReference type="RefSeq" id="WP_344610780.1">
    <property type="nucleotide sequence ID" value="NZ_BAAARV010000005.1"/>
</dbReference>
<gene>
    <name evidence="2" type="ORF">GCM10010170_007570</name>
</gene>
<comment type="caution">
    <text evidence="2">The sequence shown here is derived from an EMBL/GenBank/DDBJ whole genome shotgun (WGS) entry which is preliminary data.</text>
</comment>
<dbReference type="EMBL" id="BAAARV010000005">
    <property type="protein sequence ID" value="GAA2329891.1"/>
    <property type="molecule type" value="Genomic_DNA"/>
</dbReference>
<proteinExistence type="predicted"/>
<organism evidence="2 3">
    <name type="scientific">Dactylosporangium salmoneum</name>
    <dbReference type="NCBI Taxonomy" id="53361"/>
    <lineage>
        <taxon>Bacteria</taxon>
        <taxon>Bacillati</taxon>
        <taxon>Actinomycetota</taxon>
        <taxon>Actinomycetes</taxon>
        <taxon>Micromonosporales</taxon>
        <taxon>Micromonosporaceae</taxon>
        <taxon>Dactylosporangium</taxon>
    </lineage>
</organism>
<evidence type="ECO:0000313" key="3">
    <source>
        <dbReference type="Proteomes" id="UP001501444"/>
    </source>
</evidence>
<name>A0ABN3FHL9_9ACTN</name>
<feature type="region of interest" description="Disordered" evidence="1">
    <location>
        <begin position="52"/>
        <end position="77"/>
    </location>
</feature>
<accession>A0ABN3FHL9</accession>
<reference evidence="2 3" key="1">
    <citation type="journal article" date="2019" name="Int. J. Syst. Evol. Microbiol.">
        <title>The Global Catalogue of Microorganisms (GCM) 10K type strain sequencing project: providing services to taxonomists for standard genome sequencing and annotation.</title>
        <authorList>
            <consortium name="The Broad Institute Genomics Platform"/>
            <consortium name="The Broad Institute Genome Sequencing Center for Infectious Disease"/>
            <person name="Wu L."/>
            <person name="Ma J."/>
        </authorList>
    </citation>
    <scope>NUCLEOTIDE SEQUENCE [LARGE SCALE GENOMIC DNA]</scope>
    <source>
        <strain evidence="2 3">JCM 3272</strain>
    </source>
</reference>